<dbReference type="InterPro" id="IPR011006">
    <property type="entry name" value="CheY-like_superfamily"/>
</dbReference>
<dbReference type="EMBL" id="AUZY01009797">
    <property type="protein sequence ID" value="EQD40887.1"/>
    <property type="molecule type" value="Genomic_DNA"/>
</dbReference>
<dbReference type="Pfam" id="PF00072">
    <property type="entry name" value="Response_reg"/>
    <property type="match status" value="1"/>
</dbReference>
<dbReference type="PANTHER" id="PTHR44520">
    <property type="entry name" value="RESPONSE REGULATOR RCP1-RELATED"/>
    <property type="match status" value="1"/>
</dbReference>
<gene>
    <name evidence="2" type="ORF">B1A_21800</name>
    <name evidence="3" type="ORF">B1B_14755</name>
</gene>
<reference evidence="3" key="1">
    <citation type="submission" date="2013-08" db="EMBL/GenBank/DDBJ databases">
        <authorList>
            <person name="Mendez C."/>
            <person name="Richter M."/>
            <person name="Ferrer M."/>
            <person name="Sanchez J."/>
        </authorList>
    </citation>
    <scope>NUCLEOTIDE SEQUENCE</scope>
</reference>
<comment type="caution">
    <text evidence="3">The sequence shown here is derived from an EMBL/GenBank/DDBJ whole genome shotgun (WGS) entry which is preliminary data.</text>
</comment>
<name>T0Z9X5_9ZZZZ</name>
<evidence type="ECO:0000259" key="1">
    <source>
        <dbReference type="PROSITE" id="PS50110"/>
    </source>
</evidence>
<dbReference type="SMART" id="SM00448">
    <property type="entry name" value="REC"/>
    <property type="match status" value="1"/>
</dbReference>
<evidence type="ECO:0000313" key="2">
    <source>
        <dbReference type="EMBL" id="EQD26689.1"/>
    </source>
</evidence>
<accession>T0Z9X5</accession>
<dbReference type="PANTHER" id="PTHR44520:SF1">
    <property type="entry name" value="TWO-COMPONENT SYSTEM REGULATORY PROTEIN"/>
    <property type="match status" value="1"/>
</dbReference>
<organism evidence="3">
    <name type="scientific">mine drainage metagenome</name>
    <dbReference type="NCBI Taxonomy" id="410659"/>
    <lineage>
        <taxon>unclassified sequences</taxon>
        <taxon>metagenomes</taxon>
        <taxon>ecological metagenomes</taxon>
    </lineage>
</organism>
<protein>
    <submittedName>
        <fullName evidence="3">Response regulator receiver protein</fullName>
    </submittedName>
</protein>
<dbReference type="SUPFAM" id="SSF52172">
    <property type="entry name" value="CheY-like"/>
    <property type="match status" value="1"/>
</dbReference>
<dbReference type="InterPro" id="IPR001789">
    <property type="entry name" value="Sig_transdc_resp-reg_receiver"/>
</dbReference>
<reference evidence="3" key="2">
    <citation type="journal article" date="2014" name="ISME J.">
        <title>Microbial stratification in low pH oxic and suboxic macroscopic growths along an acid mine drainage.</title>
        <authorList>
            <person name="Mendez-Garcia C."/>
            <person name="Mesa V."/>
            <person name="Sprenger R.R."/>
            <person name="Richter M."/>
            <person name="Diez M.S."/>
            <person name="Solano J."/>
            <person name="Bargiela R."/>
            <person name="Golyshina O.V."/>
            <person name="Manteca A."/>
            <person name="Ramos J.L."/>
            <person name="Gallego J.R."/>
            <person name="Llorente I."/>
            <person name="Martins Dos Santos V.A."/>
            <person name="Jensen O.N."/>
            <person name="Pelaez A.I."/>
            <person name="Sanchez J."/>
            <person name="Ferrer M."/>
        </authorList>
    </citation>
    <scope>NUCLEOTIDE SEQUENCE</scope>
</reference>
<dbReference type="EMBL" id="AUZX01016113">
    <property type="protein sequence ID" value="EQD26689.1"/>
    <property type="molecule type" value="Genomic_DNA"/>
</dbReference>
<dbReference type="CDD" id="cd17557">
    <property type="entry name" value="REC_Rcp-like"/>
    <property type="match status" value="1"/>
</dbReference>
<dbReference type="GO" id="GO:0000160">
    <property type="term" value="P:phosphorelay signal transduction system"/>
    <property type="evidence" value="ECO:0007669"/>
    <property type="project" value="InterPro"/>
</dbReference>
<dbReference type="Gene3D" id="3.40.50.2300">
    <property type="match status" value="1"/>
</dbReference>
<feature type="domain" description="Response regulatory" evidence="1">
    <location>
        <begin position="8"/>
        <end position="135"/>
    </location>
</feature>
<proteinExistence type="predicted"/>
<dbReference type="PROSITE" id="PS50110">
    <property type="entry name" value="RESPONSE_REGULATORY"/>
    <property type="match status" value="1"/>
</dbReference>
<sequence>MNDYQSVEILLVEDSHADAEMTQRTLKKRGIVNDIAWVRDGVEALDYLRCEGSFAGRKNGNPRLVLLDLKMPRMDGLQVLKAMREDARTQWVPVVMMTSSREEGDLLKSYALGVNSYIVKPVDFEQFADTVAQIGMYWVLANQTPAQAR</sequence>
<dbReference type="AlphaFoldDB" id="T0Z9X5"/>
<dbReference type="InterPro" id="IPR052893">
    <property type="entry name" value="TCS_response_regulator"/>
</dbReference>
<evidence type="ECO:0000313" key="3">
    <source>
        <dbReference type="EMBL" id="EQD40887.1"/>
    </source>
</evidence>